<dbReference type="PROSITE" id="PS50110">
    <property type="entry name" value="RESPONSE_REGULATORY"/>
    <property type="match status" value="1"/>
</dbReference>
<feature type="modified residue" description="4-aspartylphosphate" evidence="2">
    <location>
        <position position="54"/>
    </location>
</feature>
<name>A0A371X523_9HYPH</name>
<dbReference type="Pfam" id="PF00072">
    <property type="entry name" value="Response_reg"/>
    <property type="match status" value="1"/>
</dbReference>
<dbReference type="Proteomes" id="UP000264310">
    <property type="component" value="Unassembled WGS sequence"/>
</dbReference>
<dbReference type="SUPFAM" id="SSF52172">
    <property type="entry name" value="CheY-like"/>
    <property type="match status" value="1"/>
</dbReference>
<evidence type="ECO:0000259" key="3">
    <source>
        <dbReference type="PROSITE" id="PS50110"/>
    </source>
</evidence>
<dbReference type="InterPro" id="IPR011006">
    <property type="entry name" value="CheY-like_superfamily"/>
</dbReference>
<keyword evidence="1 2" id="KW-0597">Phosphoprotein</keyword>
<dbReference type="OrthoDB" id="9802155at2"/>
<evidence type="ECO:0000256" key="2">
    <source>
        <dbReference type="PROSITE-ProRule" id="PRU00169"/>
    </source>
</evidence>
<dbReference type="PANTHER" id="PTHR44591">
    <property type="entry name" value="STRESS RESPONSE REGULATOR PROTEIN 1"/>
    <property type="match status" value="1"/>
</dbReference>
<dbReference type="Gene3D" id="3.40.50.2300">
    <property type="match status" value="1"/>
</dbReference>
<organism evidence="4 5">
    <name type="scientific">Fulvimarina endophytica</name>
    <dbReference type="NCBI Taxonomy" id="2293836"/>
    <lineage>
        <taxon>Bacteria</taxon>
        <taxon>Pseudomonadati</taxon>
        <taxon>Pseudomonadota</taxon>
        <taxon>Alphaproteobacteria</taxon>
        <taxon>Hyphomicrobiales</taxon>
        <taxon>Aurantimonadaceae</taxon>
        <taxon>Fulvimarina</taxon>
    </lineage>
</organism>
<reference evidence="4 5" key="1">
    <citation type="submission" date="2018-08" db="EMBL/GenBank/DDBJ databases">
        <title>Fulvimarina sp. 85, whole genome shotgun sequence.</title>
        <authorList>
            <person name="Tuo L."/>
        </authorList>
    </citation>
    <scope>NUCLEOTIDE SEQUENCE [LARGE SCALE GENOMIC DNA]</scope>
    <source>
        <strain evidence="4 5">85</strain>
    </source>
</reference>
<evidence type="ECO:0000313" key="5">
    <source>
        <dbReference type="Proteomes" id="UP000264310"/>
    </source>
</evidence>
<keyword evidence="5" id="KW-1185">Reference proteome</keyword>
<evidence type="ECO:0000313" key="4">
    <source>
        <dbReference type="EMBL" id="RFC64309.1"/>
    </source>
</evidence>
<gene>
    <name evidence="4" type="ORF">DYI37_08225</name>
</gene>
<dbReference type="PANTHER" id="PTHR44591:SF21">
    <property type="entry name" value="TWO-COMPONENT RESPONSE REGULATOR"/>
    <property type="match status" value="1"/>
</dbReference>
<dbReference type="EMBL" id="QURL01000003">
    <property type="protein sequence ID" value="RFC64309.1"/>
    <property type="molecule type" value="Genomic_DNA"/>
</dbReference>
<proteinExistence type="predicted"/>
<protein>
    <submittedName>
        <fullName evidence="4">Response regulator</fullName>
    </submittedName>
</protein>
<dbReference type="SMART" id="SM00448">
    <property type="entry name" value="REC"/>
    <property type="match status" value="1"/>
</dbReference>
<sequence>MAKILVAEDEQAVRHLVSRALRMDGHDVCEAEDGVEALELLEEMDGRVDLVLSDIRMPAMTGIELAHETARRWPQIKIVLMTGYAEQKEAAESLAAVIEDVLDKPFAIQSVRTRVSELVAGGLDARGPGRAYA</sequence>
<dbReference type="InterPro" id="IPR001789">
    <property type="entry name" value="Sig_transdc_resp-reg_receiver"/>
</dbReference>
<dbReference type="GO" id="GO:0000160">
    <property type="term" value="P:phosphorelay signal transduction system"/>
    <property type="evidence" value="ECO:0007669"/>
    <property type="project" value="InterPro"/>
</dbReference>
<evidence type="ECO:0000256" key="1">
    <source>
        <dbReference type="ARBA" id="ARBA00022553"/>
    </source>
</evidence>
<feature type="domain" description="Response regulatory" evidence="3">
    <location>
        <begin position="3"/>
        <end position="119"/>
    </location>
</feature>
<dbReference type="RefSeq" id="WP_116682724.1">
    <property type="nucleotide sequence ID" value="NZ_QURL01000003.1"/>
</dbReference>
<dbReference type="InterPro" id="IPR050595">
    <property type="entry name" value="Bact_response_regulator"/>
</dbReference>
<dbReference type="AlphaFoldDB" id="A0A371X523"/>
<comment type="caution">
    <text evidence="4">The sequence shown here is derived from an EMBL/GenBank/DDBJ whole genome shotgun (WGS) entry which is preliminary data.</text>
</comment>
<accession>A0A371X523</accession>